<feature type="transmembrane region" description="Helical" evidence="1">
    <location>
        <begin position="16"/>
        <end position="35"/>
    </location>
</feature>
<evidence type="ECO:0000313" key="2">
    <source>
        <dbReference type="EMBL" id="MPN59459.1"/>
    </source>
</evidence>
<keyword evidence="1" id="KW-1133">Transmembrane helix</keyword>
<proteinExistence type="predicted"/>
<sequence length="119" mass="13617">MTNGSNLLSSLEFSNMYKLIIISFLITFSGLSIISQTYSITYKYDFSLIKYIKRKLIQGIISSLITFILYNLNIFNVAKSVFSIDVIVPKAINLNIIIFIQITFLGLPFIIKKLLHRIS</sequence>
<dbReference type="AlphaFoldDB" id="A0A645J9Q3"/>
<keyword evidence="1" id="KW-0472">Membrane</keyword>
<evidence type="ECO:0000256" key="1">
    <source>
        <dbReference type="SAM" id="Phobius"/>
    </source>
</evidence>
<organism evidence="2">
    <name type="scientific">bioreactor metagenome</name>
    <dbReference type="NCBI Taxonomy" id="1076179"/>
    <lineage>
        <taxon>unclassified sequences</taxon>
        <taxon>metagenomes</taxon>
        <taxon>ecological metagenomes</taxon>
    </lineage>
</organism>
<name>A0A645J9Q3_9ZZZZ</name>
<protein>
    <submittedName>
        <fullName evidence="2">Uncharacterized protein</fullName>
    </submittedName>
</protein>
<accession>A0A645J9Q3</accession>
<feature type="transmembrane region" description="Helical" evidence="1">
    <location>
        <begin position="56"/>
        <end position="72"/>
    </location>
</feature>
<keyword evidence="1" id="KW-0812">Transmembrane</keyword>
<dbReference type="EMBL" id="VSSQ01133496">
    <property type="protein sequence ID" value="MPN59459.1"/>
    <property type="molecule type" value="Genomic_DNA"/>
</dbReference>
<reference evidence="2" key="1">
    <citation type="submission" date="2019-08" db="EMBL/GenBank/DDBJ databases">
        <authorList>
            <person name="Kucharzyk K."/>
            <person name="Murdoch R.W."/>
            <person name="Higgins S."/>
            <person name="Loffler F."/>
        </authorList>
    </citation>
    <scope>NUCLEOTIDE SEQUENCE</scope>
</reference>
<comment type="caution">
    <text evidence="2">The sequence shown here is derived from an EMBL/GenBank/DDBJ whole genome shotgun (WGS) entry which is preliminary data.</text>
</comment>
<gene>
    <name evidence="2" type="ORF">SDC9_207180</name>
</gene>
<feature type="transmembrane region" description="Helical" evidence="1">
    <location>
        <begin position="92"/>
        <end position="111"/>
    </location>
</feature>